<name>A0A520S5U9_9GAMM</name>
<dbReference type="InterPro" id="IPR050275">
    <property type="entry name" value="PGM_Phosphatase"/>
</dbReference>
<dbReference type="GO" id="GO:0016791">
    <property type="term" value="F:phosphatase activity"/>
    <property type="evidence" value="ECO:0007669"/>
    <property type="project" value="TreeGrafter"/>
</dbReference>
<proteinExistence type="predicted"/>
<dbReference type="SUPFAM" id="SSF53254">
    <property type="entry name" value="Phosphoglycerate mutase-like"/>
    <property type="match status" value="1"/>
</dbReference>
<dbReference type="Pfam" id="PF00300">
    <property type="entry name" value="His_Phos_1"/>
    <property type="match status" value="2"/>
</dbReference>
<sequence>MSELIFVRHGQASFGAASYDALSDLGFEQVRELARHWQTTGDSFDHICSGTLQRQRETAGELLHLVKGEPDAPEQHASLNEYSGDPLIRIYLRDHAKADGLELPEEWPIKDRKLFQSVLEAATACWINDELEAQEADQEFEPWQEFKQRVHSVVDDIMSRHQHGSRVIVSTSGGVIATALQRVLNYPDDKVIATNWMVHNSSVTKIRYGGGRASMTQFNCLPHLERQGMQHLVTYR</sequence>
<dbReference type="PANTHER" id="PTHR48100:SF1">
    <property type="entry name" value="HISTIDINE PHOSPHATASE FAMILY PROTEIN-RELATED"/>
    <property type="match status" value="1"/>
</dbReference>
<dbReference type="AlphaFoldDB" id="A0A520S5U9"/>
<organism evidence="1 2">
    <name type="scientific">OM182 bacterium</name>
    <dbReference type="NCBI Taxonomy" id="2510334"/>
    <lineage>
        <taxon>Bacteria</taxon>
        <taxon>Pseudomonadati</taxon>
        <taxon>Pseudomonadota</taxon>
        <taxon>Gammaproteobacteria</taxon>
        <taxon>OMG group</taxon>
        <taxon>OM182 clade</taxon>
    </lineage>
</organism>
<dbReference type="InterPro" id="IPR029033">
    <property type="entry name" value="His_PPase_superfam"/>
</dbReference>
<dbReference type="GO" id="GO:0005737">
    <property type="term" value="C:cytoplasm"/>
    <property type="evidence" value="ECO:0007669"/>
    <property type="project" value="TreeGrafter"/>
</dbReference>
<dbReference type="InterPro" id="IPR013078">
    <property type="entry name" value="His_Pase_superF_clade-1"/>
</dbReference>
<accession>A0A520S5U9</accession>
<evidence type="ECO:0000313" key="1">
    <source>
        <dbReference type="EMBL" id="RZO77841.1"/>
    </source>
</evidence>
<dbReference type="EMBL" id="SHAH01000011">
    <property type="protein sequence ID" value="RZO77841.1"/>
    <property type="molecule type" value="Genomic_DNA"/>
</dbReference>
<dbReference type="PANTHER" id="PTHR48100">
    <property type="entry name" value="BROAD-SPECIFICITY PHOSPHATASE YOR283W-RELATED"/>
    <property type="match status" value="1"/>
</dbReference>
<dbReference type="SMART" id="SM00855">
    <property type="entry name" value="PGAM"/>
    <property type="match status" value="1"/>
</dbReference>
<dbReference type="Proteomes" id="UP000320404">
    <property type="component" value="Unassembled WGS sequence"/>
</dbReference>
<dbReference type="CDD" id="cd07067">
    <property type="entry name" value="HP_PGM_like"/>
    <property type="match status" value="1"/>
</dbReference>
<reference evidence="1 2" key="1">
    <citation type="submission" date="2019-02" db="EMBL/GenBank/DDBJ databases">
        <title>Prokaryotic population dynamics and viral predation in marine succession experiment using metagenomics: the confinement effect.</title>
        <authorList>
            <person name="Haro-Moreno J.M."/>
            <person name="Rodriguez-Valera F."/>
            <person name="Lopez-Perez M."/>
        </authorList>
    </citation>
    <scope>NUCLEOTIDE SEQUENCE [LARGE SCALE GENOMIC DNA]</scope>
    <source>
        <strain evidence="1">MED-G158</strain>
    </source>
</reference>
<protein>
    <submittedName>
        <fullName evidence="1">Histidine phosphatase family protein</fullName>
    </submittedName>
</protein>
<comment type="caution">
    <text evidence="1">The sequence shown here is derived from an EMBL/GenBank/DDBJ whole genome shotgun (WGS) entry which is preliminary data.</text>
</comment>
<dbReference type="Gene3D" id="3.40.50.1240">
    <property type="entry name" value="Phosphoglycerate mutase-like"/>
    <property type="match status" value="1"/>
</dbReference>
<gene>
    <name evidence="1" type="ORF">EVA69_01460</name>
</gene>
<evidence type="ECO:0000313" key="2">
    <source>
        <dbReference type="Proteomes" id="UP000320404"/>
    </source>
</evidence>